<dbReference type="PANTHER" id="PTHR46696:SF6">
    <property type="entry name" value="P450, PUTATIVE (EUROFUNG)-RELATED"/>
    <property type="match status" value="1"/>
</dbReference>
<keyword evidence="5" id="KW-0503">Monooxygenase</keyword>
<keyword evidence="7" id="KW-1185">Reference proteome</keyword>
<dbReference type="PROSITE" id="PS00086">
    <property type="entry name" value="CYTOCHROME_P450"/>
    <property type="match status" value="1"/>
</dbReference>
<comment type="similarity">
    <text evidence="1 5">Belongs to the cytochrome P450 family.</text>
</comment>
<dbReference type="Pfam" id="PF00067">
    <property type="entry name" value="p450"/>
    <property type="match status" value="1"/>
</dbReference>
<dbReference type="InterPro" id="IPR017972">
    <property type="entry name" value="Cyt_P450_CS"/>
</dbReference>
<dbReference type="GO" id="GO:0005506">
    <property type="term" value="F:iron ion binding"/>
    <property type="evidence" value="ECO:0007669"/>
    <property type="project" value="InterPro"/>
</dbReference>
<dbReference type="InterPro" id="IPR002397">
    <property type="entry name" value="Cyt_P450_B"/>
</dbReference>
<dbReference type="InterPro" id="IPR001128">
    <property type="entry name" value="Cyt_P450"/>
</dbReference>
<dbReference type="PRINTS" id="PR00359">
    <property type="entry name" value="BP450"/>
</dbReference>
<sequence>MLFTATPSADDDFALLEDNNPDKIYEQFDQLRSKCPVAHTSQYGGFWLLTRYDDVKRAASDTDTFISSVKAVIPSDPRGIRRPPLNTDPPAHTPYRTALDRTLKPARLKRLAPILERHAQRELDALLKTNNVDNPDAGNETKASQIDISAQFGASFAAWVEVAWLNLEDEIAPVLATTAAKWVNAWRQQNAAETSAQSARLYDLARELFADRKKSNRDPESDPASSLLLEVGPDGQPLDDELLVGALRQSLVVGMVAPPILLGDMCAHLSRDRDLQAKLRADPALIPAAVEEFIRLYVPYRGFCRTPKHDIDLHGRTIPAGQPVTMTYAAANRDPEVFVNPNSFILNRENISSHLGFGRGRHRCAGMPLARMALQIALRVILQRTEDFEVNGPLQYAGMPEMGITSCPLRVVPAHSQG</sequence>
<reference evidence="6 7" key="1">
    <citation type="submission" date="2019-04" db="EMBL/GenBank/DDBJ databases">
        <title>Fungal friends and foes A comparative genomics study of 23 Aspergillus species from section Flavi.</title>
        <authorList>
            <consortium name="DOE Joint Genome Institute"/>
            <person name="Kjaerbolling I."/>
            <person name="Vesth T.C."/>
            <person name="Frisvad J.C."/>
            <person name="Nybo J.L."/>
            <person name="Theobald S."/>
            <person name="Kildgaard S."/>
            <person name="Petersen T.I."/>
            <person name="Kuo A."/>
            <person name="Sato A."/>
            <person name="Lyhne E.K."/>
            <person name="Kogle M.E."/>
            <person name="Wiebenga A."/>
            <person name="Kun R.S."/>
            <person name="Lubbers R.J."/>
            <person name="Makela M.R."/>
            <person name="Barry K."/>
            <person name="Chovatia M."/>
            <person name="Clum A."/>
            <person name="Daum C."/>
            <person name="Haridas S."/>
            <person name="He G."/>
            <person name="LaButti K."/>
            <person name="Lipzen A."/>
            <person name="Mondo S."/>
            <person name="Pangilinan J."/>
            <person name="Riley R."/>
            <person name="Salamov A."/>
            <person name="Simmons B.A."/>
            <person name="Magnuson J.K."/>
            <person name="Henrissat B."/>
            <person name="Mortensen U.H."/>
            <person name="Larsen T.O."/>
            <person name="De vries R.P."/>
            <person name="Grigoriev I.V."/>
            <person name="Machida M."/>
            <person name="Baker S.E."/>
            <person name="Andersen M.R."/>
        </authorList>
    </citation>
    <scope>NUCLEOTIDE SEQUENCE [LARGE SCALE GENOMIC DNA]</scope>
    <source>
        <strain evidence="6 7">CBS 126849</strain>
    </source>
</reference>
<evidence type="ECO:0000256" key="5">
    <source>
        <dbReference type="RuleBase" id="RU000461"/>
    </source>
</evidence>
<dbReference type="InterPro" id="IPR036396">
    <property type="entry name" value="Cyt_P450_sf"/>
</dbReference>
<keyword evidence="5" id="KW-0349">Heme</keyword>
<dbReference type="GO" id="GO:0016705">
    <property type="term" value="F:oxidoreductase activity, acting on paired donors, with incorporation or reduction of molecular oxygen"/>
    <property type="evidence" value="ECO:0007669"/>
    <property type="project" value="InterPro"/>
</dbReference>
<dbReference type="PANTHER" id="PTHR46696">
    <property type="entry name" value="P450, PUTATIVE (EUROFUNG)-RELATED"/>
    <property type="match status" value="1"/>
</dbReference>
<dbReference type="Proteomes" id="UP000326799">
    <property type="component" value="Unassembled WGS sequence"/>
</dbReference>
<gene>
    <name evidence="6" type="ORF">BDV33DRAFT_231541</name>
</gene>
<proteinExistence type="inferred from homology"/>
<organism evidence="6 7">
    <name type="scientific">Aspergillus novoparasiticus</name>
    <dbReference type="NCBI Taxonomy" id="986946"/>
    <lineage>
        <taxon>Eukaryota</taxon>
        <taxon>Fungi</taxon>
        <taxon>Dikarya</taxon>
        <taxon>Ascomycota</taxon>
        <taxon>Pezizomycotina</taxon>
        <taxon>Eurotiomycetes</taxon>
        <taxon>Eurotiomycetidae</taxon>
        <taxon>Eurotiales</taxon>
        <taxon>Aspergillaceae</taxon>
        <taxon>Aspergillus</taxon>
        <taxon>Aspergillus subgen. Circumdati</taxon>
    </lineage>
</organism>
<evidence type="ECO:0000256" key="4">
    <source>
        <dbReference type="ARBA" id="ARBA00023004"/>
    </source>
</evidence>
<evidence type="ECO:0000313" key="7">
    <source>
        <dbReference type="Proteomes" id="UP000326799"/>
    </source>
</evidence>
<evidence type="ECO:0000256" key="2">
    <source>
        <dbReference type="ARBA" id="ARBA00022723"/>
    </source>
</evidence>
<dbReference type="SUPFAM" id="SSF48264">
    <property type="entry name" value="Cytochrome P450"/>
    <property type="match status" value="1"/>
</dbReference>
<dbReference type="EMBL" id="ML733438">
    <property type="protein sequence ID" value="KAB8219517.1"/>
    <property type="molecule type" value="Genomic_DNA"/>
</dbReference>
<evidence type="ECO:0000313" key="6">
    <source>
        <dbReference type="EMBL" id="KAB8219517.1"/>
    </source>
</evidence>
<keyword evidence="3 5" id="KW-0560">Oxidoreductase</keyword>
<keyword evidence="2 5" id="KW-0479">Metal-binding</keyword>
<dbReference type="GO" id="GO:0004497">
    <property type="term" value="F:monooxygenase activity"/>
    <property type="evidence" value="ECO:0007669"/>
    <property type="project" value="UniProtKB-KW"/>
</dbReference>
<dbReference type="AlphaFoldDB" id="A0A5N6EQD1"/>
<evidence type="ECO:0000256" key="3">
    <source>
        <dbReference type="ARBA" id="ARBA00023002"/>
    </source>
</evidence>
<name>A0A5N6EQD1_9EURO</name>
<dbReference type="GO" id="GO:0020037">
    <property type="term" value="F:heme binding"/>
    <property type="evidence" value="ECO:0007669"/>
    <property type="project" value="InterPro"/>
</dbReference>
<accession>A0A5N6EQD1</accession>
<evidence type="ECO:0000256" key="1">
    <source>
        <dbReference type="ARBA" id="ARBA00010617"/>
    </source>
</evidence>
<dbReference type="Gene3D" id="1.10.630.10">
    <property type="entry name" value="Cytochrome P450"/>
    <property type="match status" value="1"/>
</dbReference>
<keyword evidence="4 5" id="KW-0408">Iron</keyword>
<protein>
    <submittedName>
        <fullName evidence="6">Cytochrome P450</fullName>
    </submittedName>
</protein>